<dbReference type="OrthoDB" id="447174at2759"/>
<feature type="domain" description="CCHC-type" evidence="4">
    <location>
        <begin position="879"/>
        <end position="894"/>
    </location>
</feature>
<dbReference type="GO" id="GO:0003676">
    <property type="term" value="F:nucleic acid binding"/>
    <property type="evidence" value="ECO:0007669"/>
    <property type="project" value="InterPro"/>
</dbReference>
<dbReference type="PANTHER" id="PTHR11439:SF483">
    <property type="entry name" value="PEPTIDE SYNTHASE GLIP-LIKE, PUTATIVE (AFU_ORTHOLOGUE AFUA_3G12920)-RELATED"/>
    <property type="match status" value="1"/>
</dbReference>
<feature type="compositionally biased region" description="Basic and acidic residues" evidence="2">
    <location>
        <begin position="2343"/>
        <end position="2357"/>
    </location>
</feature>
<feature type="compositionally biased region" description="Basic and acidic residues" evidence="2">
    <location>
        <begin position="512"/>
        <end position="525"/>
    </location>
</feature>
<dbReference type="GO" id="GO:0015074">
    <property type="term" value="P:DNA integration"/>
    <property type="evidence" value="ECO:0007669"/>
    <property type="project" value="InterPro"/>
</dbReference>
<feature type="compositionally biased region" description="Low complexity" evidence="2">
    <location>
        <begin position="2278"/>
        <end position="2294"/>
    </location>
</feature>
<feature type="compositionally biased region" description="Basic and acidic residues" evidence="2">
    <location>
        <begin position="1980"/>
        <end position="1989"/>
    </location>
</feature>
<evidence type="ECO:0000256" key="2">
    <source>
        <dbReference type="SAM" id="MobiDB-lite"/>
    </source>
</evidence>
<dbReference type="PROSITE" id="PS50158">
    <property type="entry name" value="ZF_CCHC"/>
    <property type="match status" value="1"/>
</dbReference>
<feature type="compositionally biased region" description="Basic residues" evidence="2">
    <location>
        <begin position="380"/>
        <end position="393"/>
    </location>
</feature>
<dbReference type="PROSITE" id="PS50994">
    <property type="entry name" value="INTEGRASE"/>
    <property type="match status" value="1"/>
</dbReference>
<feature type="compositionally biased region" description="Basic residues" evidence="2">
    <location>
        <begin position="286"/>
        <end position="306"/>
    </location>
</feature>
<evidence type="ECO:0000313" key="7">
    <source>
        <dbReference type="Proteomes" id="UP000186817"/>
    </source>
</evidence>
<feature type="compositionally biased region" description="Basic and acidic residues" evidence="2">
    <location>
        <begin position="1610"/>
        <end position="1640"/>
    </location>
</feature>
<feature type="transmembrane region" description="Helical" evidence="3">
    <location>
        <begin position="181"/>
        <end position="201"/>
    </location>
</feature>
<gene>
    <name evidence="6" type="primary">GIP</name>
    <name evidence="6" type="ORF">AK812_SmicGene10690</name>
</gene>
<organism evidence="6 7">
    <name type="scientific">Symbiodinium microadriaticum</name>
    <name type="common">Dinoflagellate</name>
    <name type="synonym">Zooxanthella microadriatica</name>
    <dbReference type="NCBI Taxonomy" id="2951"/>
    <lineage>
        <taxon>Eukaryota</taxon>
        <taxon>Sar</taxon>
        <taxon>Alveolata</taxon>
        <taxon>Dinophyceae</taxon>
        <taxon>Suessiales</taxon>
        <taxon>Symbiodiniaceae</taxon>
        <taxon>Symbiodinium</taxon>
    </lineage>
</organism>
<feature type="compositionally biased region" description="Low complexity" evidence="2">
    <location>
        <begin position="327"/>
        <end position="336"/>
    </location>
</feature>
<dbReference type="Proteomes" id="UP000186817">
    <property type="component" value="Unassembled WGS sequence"/>
</dbReference>
<dbReference type="InterPro" id="IPR013103">
    <property type="entry name" value="RVT_2"/>
</dbReference>
<feature type="domain" description="Integrase catalytic" evidence="5">
    <location>
        <begin position="1240"/>
        <end position="1410"/>
    </location>
</feature>
<keyword evidence="3" id="KW-0472">Membrane</keyword>
<keyword evidence="3" id="KW-0812">Transmembrane</keyword>
<feature type="region of interest" description="Disordered" evidence="2">
    <location>
        <begin position="369"/>
        <end position="396"/>
    </location>
</feature>
<feature type="region of interest" description="Disordered" evidence="2">
    <location>
        <begin position="512"/>
        <end position="533"/>
    </location>
</feature>
<proteinExistence type="predicted"/>
<keyword evidence="3" id="KW-1133">Transmembrane helix</keyword>
<keyword evidence="7" id="KW-1185">Reference proteome</keyword>
<feature type="region of interest" description="Disordered" evidence="2">
    <location>
        <begin position="564"/>
        <end position="590"/>
    </location>
</feature>
<dbReference type="PANTHER" id="PTHR11439">
    <property type="entry name" value="GAG-POL-RELATED RETROTRANSPOSON"/>
    <property type="match status" value="1"/>
</dbReference>
<feature type="compositionally biased region" description="Basic and acidic residues" evidence="2">
    <location>
        <begin position="307"/>
        <end position="316"/>
    </location>
</feature>
<accession>A0A1Q9EF48</accession>
<evidence type="ECO:0000256" key="1">
    <source>
        <dbReference type="PROSITE-ProRule" id="PRU00047"/>
    </source>
</evidence>
<feature type="region of interest" description="Disordered" evidence="2">
    <location>
        <begin position="1"/>
        <end position="20"/>
    </location>
</feature>
<dbReference type="SUPFAM" id="SSF57756">
    <property type="entry name" value="Retrovirus zinc finger-like domains"/>
    <property type="match status" value="1"/>
</dbReference>
<evidence type="ECO:0000259" key="4">
    <source>
        <dbReference type="PROSITE" id="PS50158"/>
    </source>
</evidence>
<feature type="transmembrane region" description="Helical" evidence="3">
    <location>
        <begin position="2245"/>
        <end position="2268"/>
    </location>
</feature>
<dbReference type="InterPro" id="IPR001584">
    <property type="entry name" value="Integrase_cat-core"/>
</dbReference>
<protein>
    <submittedName>
        <fullName evidence="6">Copia protein</fullName>
    </submittedName>
</protein>
<reference evidence="6 7" key="1">
    <citation type="submission" date="2016-02" db="EMBL/GenBank/DDBJ databases">
        <title>Genome analysis of coral dinoflagellate symbionts highlights evolutionary adaptations to a symbiotic lifestyle.</title>
        <authorList>
            <person name="Aranda M."/>
            <person name="Li Y."/>
            <person name="Liew Y.J."/>
            <person name="Baumgarten S."/>
            <person name="Simakov O."/>
            <person name="Wilson M."/>
            <person name="Piel J."/>
            <person name="Ashoor H."/>
            <person name="Bougouffa S."/>
            <person name="Bajic V.B."/>
            <person name="Ryu T."/>
            <person name="Ravasi T."/>
            <person name="Bayer T."/>
            <person name="Micklem G."/>
            <person name="Kim H."/>
            <person name="Bhak J."/>
            <person name="Lajeunesse T.C."/>
            <person name="Voolstra C.R."/>
        </authorList>
    </citation>
    <scope>NUCLEOTIDE SEQUENCE [LARGE SCALE GENOMIC DNA]</scope>
    <source>
        <strain evidence="6 7">CCMP2467</strain>
    </source>
</reference>
<keyword evidence="1" id="KW-0862">Zinc</keyword>
<evidence type="ECO:0000313" key="6">
    <source>
        <dbReference type="EMBL" id="OLQ06043.1"/>
    </source>
</evidence>
<feature type="region of interest" description="Disordered" evidence="2">
    <location>
        <begin position="2277"/>
        <end position="2357"/>
    </location>
</feature>
<dbReference type="GO" id="GO:0008270">
    <property type="term" value="F:zinc ion binding"/>
    <property type="evidence" value="ECO:0007669"/>
    <property type="project" value="UniProtKB-KW"/>
</dbReference>
<feature type="region of interest" description="Disordered" evidence="2">
    <location>
        <begin position="1971"/>
        <end position="1995"/>
    </location>
</feature>
<feature type="region of interest" description="Disordered" evidence="2">
    <location>
        <begin position="274"/>
        <end position="338"/>
    </location>
</feature>
<feature type="compositionally biased region" description="Basic and acidic residues" evidence="2">
    <location>
        <begin position="890"/>
        <end position="902"/>
    </location>
</feature>
<dbReference type="EMBL" id="LSRX01000169">
    <property type="protein sequence ID" value="OLQ06043.1"/>
    <property type="molecule type" value="Genomic_DNA"/>
</dbReference>
<evidence type="ECO:0000256" key="3">
    <source>
        <dbReference type="SAM" id="Phobius"/>
    </source>
</evidence>
<dbReference type="CDD" id="cd09272">
    <property type="entry name" value="RNase_HI_RT_Ty1"/>
    <property type="match status" value="1"/>
</dbReference>
<feature type="compositionally biased region" description="Basic and acidic residues" evidence="2">
    <location>
        <begin position="830"/>
        <end position="847"/>
    </location>
</feature>
<feature type="region of interest" description="Disordered" evidence="2">
    <location>
        <begin position="1560"/>
        <end position="1579"/>
    </location>
</feature>
<dbReference type="InterPro" id="IPR036875">
    <property type="entry name" value="Znf_CCHC_sf"/>
</dbReference>
<sequence length="2428" mass="266383">MATSGAEACAPPADQDPSRVDVRGAALSNGWTTTTNSGGGSFQHCCAGLCQNHGKAVKPDKKQRATIQSMPASTVLELVLQQISARAAMDDLVFESFNVQQQIHEELSKSAAHSVDLPQSAQPNIQKLLARMSWCRMMQFLKTNPRCDHSFLNQVQKQLAGLLHFLESSMSRFLQRKVSRALAVVIVIVTVVVAAAAAAAVGDVASAGDHAILMMTPNDIFRWQVQISASGGCRPTRWEFGVRCHPDAFAAAPSGLLKRGGAASTALLGERGWSRSPVATTAGGKKGGKGSKKGKPPVKKKNKRGIRSRDAQDRRIQSGQAKRLARASQGQGASSAEAPRQVVLTYTAAEAKAKAKAAASRRPIRLVEAEQQAQPEERIKWKKERRRRRRRSHDPRIVLKSVARKEPPTEPVRLRSVGRPVQKARKRAADIKELLAAAKKDWDKCNFEGRVKIQGLLRKHLPRGSISESLKKKAGLAEACSSCDERVTKYRPLVRRRVLRRFSGPELRKRVEEALESRGKPAREPEQEEEEEEAMALDPAQLSQQLAETINAVRGLQGRLESQEQELQTLRAQARRPPTESDLELGPVGPPGLGSSQWPAQAPAAEAQRGLVDTRQLGKPDKFSGEPAAFEDWSFVLEAYMCCVNRGFQTLFERIRYSDVPVLQASLSPAEAELSTQLFYTLVMLLQGRALDIAQNTDLGNGLEVYRKLVSEYRPRLASRFVGTLTQLMSHKFTASLEAEIPFFEKLVRRYEAETGKVLDDTIKLGIIINGLQDDSLKQHVVRNSARLKTYQLLKDELLEVARTSRVLAEQPVPMDLSALPKWKQKAPKGAKDAAGKGKGNKGKDKGQGSGSGKPSGPQRPQGSQGGGQGQGKGKDVICWYCEKKGHTKAECRKKQADDKQKAGKGNGGKPRRPHAASPAEEEPEPMLASPTLAEERGYVAAVTLPQEAQGFRDVLVDTGAGSHLFTKGFDSSAQAVGGPTGAGMVTVTGEPLSTGEKKRSRLKTLDGQGFSVEYAESDKVNFSVLSSGLAASKGTWTVIGPDVQCLILDKNAHKVRRALGYTKTIELQKKRGVYWLPVQNDEGKGPEPTVLAATKAAKKVVPAEAMSLEEGAGGTAQGQAADGTALEQPPKEDSESPARASSSRGPETQEAADRPALGEPPEEDSEAQRKTRSKRIPDLVSEQEYKDHMMTHLPFRSWCDHCVAGKSREDSHPLREARKCKGEVPRFCVDYCFLGRALKGEMPKTAEALKEPLDAEDGQRPILVMVDQETGATFSYLVTKGVNNYAVHVMSEALKFAGRQRVLIMSDGEPAIRALIDTVARQAGKETQVQHAPKETHGPSNGAAERAILEVARQARTLVHALETRYPGYQLKGDSEVFPWVIRHSGWLITRFLIKADGRTPYERLKGREYKGEIVDPLETVHYKIDKDTRGKLDAQTSIGIWLGKTLSADEHVIGTPQGIRKCRSVWRRPEPRRWEKHRLEAVTGTPWQPKGQALVVPGDNKPLTLPDGRKVRSAYITLERQIKHGPTPGCPGCNCLAGEVKPHNAECKKRFNELYPREAAASREEPGEEGAQAVEGDSMDLTEAEASGADGPAQGSAAQGSGGTDPAQSRKDLKKQLADKAKERREAAQQQPHEEPKRFRQTQKGAKRTAEVPLEEAAAEAAQEEVIGGLPTLHDEPLLAAYPEDGLLDSQGAFDERTGEALPVEKVKKARGRELDKMIEHGVKEDITWEEAKRRGLKIVKSRWVDGWKPLPDDPQGVRSRCVAQEVNVSQRDDVASGTPPLKAHRMVISHAATKAPGARENKKLVARYDVSVAFFHADATGKIAVVPPKDLDQSLLWFLNKAMNGTREASKQWAAKILQNKKKWGFLEIESVPGLFYHPSHDLLVCCHGDDFLASGEKPSLEFLDRLMLEEYEVKILPKLGPPEHGGECAEGTHLHRKLTWNRDGYTWEADGKYARLLTKELHLEGGKGVDTPASKETGKNDRFAEEELPPEEASEFRRLAGTALYLSLDRPTIQFAVSDITAGMAKPRRIHMHRLKRLGRYLLKFPSEVWVYKYQEAPRELVLYTDSDWAQDPRTRKSMSGYVEMFGRHMIETSCARQATVALSSGEAEYYALTRGVAAGRMSQQIWQIVGYELPLIAKTDSTAGKGIAQRKGVGKLKHLELRELWLQSYVQDGKVQIRKEPTATNVADLGTKALNGPRIQELTRMLPLRRGFVAAILAACLRTAAAQPQEVEGSFDAASFWMYMVFVHLLALIGLVQLARLAAGLCRRRRAVTTRSSSTQTASSAQAAVKPAPASPGEREGLTYRRPAGGTAASSSKGRAGLETTPAAPSATSSGPKGRREELNDTRVEERRRAEELARRQLEAVFVTSKGSRYHKFTCGDLQRARKFHPQGVVQLTRQEAQVPDALTLASVRGGAPQDAAQA</sequence>
<keyword evidence="1" id="KW-0863">Zinc-finger</keyword>
<feature type="compositionally biased region" description="Low complexity" evidence="2">
    <location>
        <begin position="1588"/>
        <end position="1601"/>
    </location>
</feature>
<dbReference type="InterPro" id="IPR001878">
    <property type="entry name" value="Znf_CCHC"/>
</dbReference>
<comment type="caution">
    <text evidence="6">The sequence shown here is derived from an EMBL/GenBank/DDBJ whole genome shotgun (WGS) entry which is preliminary data.</text>
</comment>
<feature type="region of interest" description="Disordered" evidence="2">
    <location>
        <begin position="1586"/>
        <end position="1658"/>
    </location>
</feature>
<evidence type="ECO:0000259" key="5">
    <source>
        <dbReference type="PROSITE" id="PS50994"/>
    </source>
</evidence>
<feature type="region of interest" description="Disordered" evidence="2">
    <location>
        <begin position="819"/>
        <end position="873"/>
    </location>
</feature>
<feature type="region of interest" description="Disordered" evidence="2">
    <location>
        <begin position="1109"/>
        <end position="1181"/>
    </location>
</feature>
<keyword evidence="1" id="KW-0479">Metal-binding</keyword>
<feature type="region of interest" description="Disordered" evidence="2">
    <location>
        <begin position="890"/>
        <end position="928"/>
    </location>
</feature>
<name>A0A1Q9EF48_SYMMI</name>
<dbReference type="Pfam" id="PF07727">
    <property type="entry name" value="RVT_2"/>
    <property type="match status" value="1"/>
</dbReference>